<dbReference type="RefSeq" id="WP_007780423.1">
    <property type="nucleotide sequence ID" value="NZ_CM001441.1"/>
</dbReference>
<sequence>MNEHLQNLTDYEPTEKERNLLEVLVNPEYRMKSITDVCKLAKCSRPVYYEAFSKPGFVRLYEQRSREVVKQALGPVLNTFVREALRGSFQHGKVILEMAGVYTDNVNISANIGVQIIDDIGGGDDDGDDSSTDTG</sequence>
<dbReference type="STRING" id="768710.DesyoDRAFT_1098"/>
<dbReference type="EMBL" id="CM001441">
    <property type="protein sequence ID" value="EHQ88268.1"/>
    <property type="molecule type" value="Genomic_DNA"/>
</dbReference>
<dbReference type="HOGENOM" id="CLU_1882440_0_0_9"/>
<organism evidence="1 2">
    <name type="scientific">Desulfosporosinus youngiae DSM 17734</name>
    <dbReference type="NCBI Taxonomy" id="768710"/>
    <lineage>
        <taxon>Bacteria</taxon>
        <taxon>Bacillati</taxon>
        <taxon>Bacillota</taxon>
        <taxon>Clostridia</taxon>
        <taxon>Eubacteriales</taxon>
        <taxon>Desulfitobacteriaceae</taxon>
        <taxon>Desulfosporosinus</taxon>
    </lineage>
</organism>
<dbReference type="eggNOG" id="ENOG503286C">
    <property type="taxonomic scope" value="Bacteria"/>
</dbReference>
<name>H5Y270_9FIRM</name>
<reference evidence="1 2" key="1">
    <citation type="submission" date="2011-11" db="EMBL/GenBank/DDBJ databases">
        <title>The Noncontiguous Finished genome of Desulfosporosinus youngiae DSM 17734.</title>
        <authorList>
            <consortium name="US DOE Joint Genome Institute (JGI-PGF)"/>
            <person name="Lucas S."/>
            <person name="Han J."/>
            <person name="Lapidus A."/>
            <person name="Cheng J.-F."/>
            <person name="Goodwin L."/>
            <person name="Pitluck S."/>
            <person name="Peters L."/>
            <person name="Ovchinnikova G."/>
            <person name="Lu M."/>
            <person name="Land M.L."/>
            <person name="Hauser L."/>
            <person name="Pester M."/>
            <person name="Spring S."/>
            <person name="Ollivier B."/>
            <person name="Rattei T."/>
            <person name="Klenk H.-P."/>
            <person name="Wagner M."/>
            <person name="Loy A."/>
            <person name="Woyke T.J."/>
        </authorList>
    </citation>
    <scope>NUCLEOTIDE SEQUENCE [LARGE SCALE GENOMIC DNA]</scope>
    <source>
        <strain evidence="1 2">DSM 17734</strain>
    </source>
</reference>
<accession>H5Y270</accession>
<dbReference type="OrthoDB" id="5868871at2"/>
<dbReference type="Proteomes" id="UP000005104">
    <property type="component" value="Chromosome"/>
</dbReference>
<protein>
    <submittedName>
        <fullName evidence="1">Uncharacterized protein</fullName>
    </submittedName>
</protein>
<proteinExistence type="predicted"/>
<keyword evidence="2" id="KW-1185">Reference proteome</keyword>
<evidence type="ECO:0000313" key="1">
    <source>
        <dbReference type="EMBL" id="EHQ88268.1"/>
    </source>
</evidence>
<dbReference type="AlphaFoldDB" id="H5Y270"/>
<gene>
    <name evidence="1" type="ORF">DesyoDRAFT_1098</name>
</gene>
<evidence type="ECO:0000313" key="2">
    <source>
        <dbReference type="Proteomes" id="UP000005104"/>
    </source>
</evidence>